<evidence type="ECO:0000256" key="3">
    <source>
        <dbReference type="ARBA" id="ARBA00022748"/>
    </source>
</evidence>
<feature type="transmembrane region" description="Helical" evidence="6">
    <location>
        <begin position="6"/>
        <end position="24"/>
    </location>
</feature>
<evidence type="ECO:0000256" key="2">
    <source>
        <dbReference type="ARBA" id="ARBA00022737"/>
    </source>
</evidence>
<keyword evidence="6" id="KW-0812">Transmembrane</keyword>
<accession>A0ABT5FJT7</accession>
<dbReference type="InterPro" id="IPR017560">
    <property type="entry name" value="Cyt_c_biogenesis_CcmI"/>
</dbReference>
<dbReference type="Gene3D" id="1.25.40.10">
    <property type="entry name" value="Tetratricopeptide repeat domain"/>
    <property type="match status" value="1"/>
</dbReference>
<keyword evidence="2" id="KW-0677">Repeat</keyword>
<reference evidence="9 10" key="1">
    <citation type="submission" date="2023-01" db="EMBL/GenBank/DDBJ databases">
        <title>Psychrosphaera sp. nov., isolated from marine algae.</title>
        <authorList>
            <person name="Bayburt H."/>
            <person name="Choi B.J."/>
            <person name="Kim J.M."/>
            <person name="Choi D.G."/>
            <person name="Jeon C.O."/>
        </authorList>
    </citation>
    <scope>NUCLEOTIDE SEQUENCE [LARGE SCALE GENOMIC DNA]</scope>
    <source>
        <strain evidence="9 10">G1-22</strain>
    </source>
</reference>
<evidence type="ECO:0000256" key="4">
    <source>
        <dbReference type="ARBA" id="ARBA00022803"/>
    </source>
</evidence>
<evidence type="ECO:0000256" key="5">
    <source>
        <dbReference type="PROSITE-ProRule" id="PRU00339"/>
    </source>
</evidence>
<dbReference type="InterPro" id="IPR019734">
    <property type="entry name" value="TPR_rpt"/>
</dbReference>
<feature type="repeat" description="TPR" evidence="5">
    <location>
        <begin position="166"/>
        <end position="199"/>
    </location>
</feature>
<dbReference type="Pfam" id="PF23892">
    <property type="entry name" value="Ig_CycH"/>
    <property type="match status" value="1"/>
</dbReference>
<evidence type="ECO:0000256" key="6">
    <source>
        <dbReference type="SAM" id="Phobius"/>
    </source>
</evidence>
<dbReference type="SMART" id="SM00028">
    <property type="entry name" value="TPR"/>
    <property type="match status" value="3"/>
</dbReference>
<comment type="subcellular location">
    <subcellularLocation>
        <location evidence="1">Cell envelope</location>
    </subcellularLocation>
</comment>
<keyword evidence="6" id="KW-0472">Membrane</keyword>
<keyword evidence="10" id="KW-1185">Reference proteome</keyword>
<dbReference type="Proteomes" id="UP001528411">
    <property type="component" value="Unassembled WGS sequence"/>
</dbReference>
<dbReference type="Pfam" id="PF23914">
    <property type="entry name" value="TPR_CcmH_CycH"/>
    <property type="match status" value="1"/>
</dbReference>
<feature type="domain" description="Cytochrome c-type biogenesis protein H Ig-like" evidence="7">
    <location>
        <begin position="304"/>
        <end position="410"/>
    </location>
</feature>
<sequence length="414" mass="46569">MSSLFFSFIGMCIVALVFICVPLFRFSQFGHKRNASAQWFEQRLAELTDELEQGRFTQQQYEFAVTELKLTTKFELTKENKVQPTIINEFGFSSKILISVLFVVFISGFYLFYGNYTKLSNWQDSIDELPDLTQKIIQNQNQAPTVQELQSFALGLRTKLAVKDEAIGWMLLGRTLLALNDINSAIDAFKKSYDRDPKSVTNIVNYAQALYLKGEDFELGKAVNILREALYLQPDNMMALIIFGESNLLLKRFDNAKEAFELALSQLNADDERTVALRQRIEFINQSTGTQTPDTQTNDIQNGLTITVQLDDRVTASGTQFRYLFLFAKSASSPVPVAVKKLPISNFPLTVNLSDSDIMLPDVKLSDQSSVNITARLSIDEAAGLTAGEWQGELLDIKPSANEPITIVINKETK</sequence>
<gene>
    <name evidence="9" type="primary">ccmI</name>
    <name evidence="9" type="ORF">PN838_25510</name>
</gene>
<dbReference type="InterPro" id="IPR051263">
    <property type="entry name" value="C-type_cytochrome_biogenesis"/>
</dbReference>
<protein>
    <submittedName>
        <fullName evidence="9">C-type cytochrome biogenesis protein CcmI</fullName>
    </submittedName>
</protein>
<keyword evidence="3" id="KW-0201">Cytochrome c-type biogenesis</keyword>
<dbReference type="InterPro" id="IPR056413">
    <property type="entry name" value="TPR_CcmH_CycH"/>
</dbReference>
<dbReference type="NCBIfam" id="TIGR03142">
    <property type="entry name" value="cytochro_ccmI"/>
    <property type="match status" value="1"/>
</dbReference>
<evidence type="ECO:0000256" key="1">
    <source>
        <dbReference type="ARBA" id="ARBA00004196"/>
    </source>
</evidence>
<dbReference type="PROSITE" id="PS50005">
    <property type="entry name" value="TPR"/>
    <property type="match status" value="1"/>
</dbReference>
<dbReference type="InterPro" id="IPR011990">
    <property type="entry name" value="TPR-like_helical_dom_sf"/>
</dbReference>
<evidence type="ECO:0000313" key="9">
    <source>
        <dbReference type="EMBL" id="MDC2891467.1"/>
    </source>
</evidence>
<dbReference type="PANTHER" id="PTHR47870:SF1">
    <property type="entry name" value="CYTOCHROME C-TYPE BIOGENESIS PROTEIN CCMH"/>
    <property type="match status" value="1"/>
</dbReference>
<dbReference type="SUPFAM" id="SSF48452">
    <property type="entry name" value="TPR-like"/>
    <property type="match status" value="1"/>
</dbReference>
<dbReference type="InterPro" id="IPR056412">
    <property type="entry name" value="Ig_CycH"/>
</dbReference>
<dbReference type="EMBL" id="JAQOMS010000002">
    <property type="protein sequence ID" value="MDC2891467.1"/>
    <property type="molecule type" value="Genomic_DNA"/>
</dbReference>
<keyword evidence="4 5" id="KW-0802">TPR repeat</keyword>
<organism evidence="9 10">
    <name type="scientific">Psychrosphaera algicola</name>
    <dbReference type="NCBI Taxonomy" id="3023714"/>
    <lineage>
        <taxon>Bacteria</taxon>
        <taxon>Pseudomonadati</taxon>
        <taxon>Pseudomonadota</taxon>
        <taxon>Gammaproteobacteria</taxon>
        <taxon>Alteromonadales</taxon>
        <taxon>Pseudoalteromonadaceae</taxon>
        <taxon>Psychrosphaera</taxon>
    </lineage>
</organism>
<feature type="transmembrane region" description="Helical" evidence="6">
    <location>
        <begin position="96"/>
        <end position="113"/>
    </location>
</feature>
<name>A0ABT5FJT7_9GAMM</name>
<evidence type="ECO:0000259" key="7">
    <source>
        <dbReference type="Pfam" id="PF23892"/>
    </source>
</evidence>
<keyword evidence="6" id="KW-1133">Transmembrane helix</keyword>
<proteinExistence type="predicted"/>
<dbReference type="PANTHER" id="PTHR47870">
    <property type="entry name" value="CYTOCHROME C-TYPE BIOGENESIS PROTEIN CCMH"/>
    <property type="match status" value="1"/>
</dbReference>
<feature type="domain" description="Cytochrome c-type biogenesis protein H TPR" evidence="8">
    <location>
        <begin position="118"/>
        <end position="273"/>
    </location>
</feature>
<evidence type="ECO:0000259" key="8">
    <source>
        <dbReference type="Pfam" id="PF23914"/>
    </source>
</evidence>
<evidence type="ECO:0000313" key="10">
    <source>
        <dbReference type="Proteomes" id="UP001528411"/>
    </source>
</evidence>
<comment type="caution">
    <text evidence="9">The sequence shown here is derived from an EMBL/GenBank/DDBJ whole genome shotgun (WGS) entry which is preliminary data.</text>
</comment>
<dbReference type="RefSeq" id="WP_272182438.1">
    <property type="nucleotide sequence ID" value="NZ_JAQOMS010000002.1"/>
</dbReference>